<feature type="transmembrane region" description="Helical" evidence="2">
    <location>
        <begin position="38"/>
        <end position="59"/>
    </location>
</feature>
<proteinExistence type="predicted"/>
<evidence type="ECO:0000256" key="2">
    <source>
        <dbReference type="SAM" id="Phobius"/>
    </source>
</evidence>
<name>A0A409XJZ1_PSICY</name>
<feature type="transmembrane region" description="Helical" evidence="2">
    <location>
        <begin position="176"/>
        <end position="196"/>
    </location>
</feature>
<keyword evidence="2" id="KW-1133">Transmembrane helix</keyword>
<reference evidence="3 4" key="1">
    <citation type="journal article" date="2018" name="Evol. Lett.">
        <title>Horizontal gene cluster transfer increased hallucinogenic mushroom diversity.</title>
        <authorList>
            <person name="Reynolds H.T."/>
            <person name="Vijayakumar V."/>
            <person name="Gluck-Thaler E."/>
            <person name="Korotkin H.B."/>
            <person name="Matheny P.B."/>
            <person name="Slot J.C."/>
        </authorList>
    </citation>
    <scope>NUCLEOTIDE SEQUENCE [LARGE SCALE GENOMIC DNA]</scope>
    <source>
        <strain evidence="3 4">2631</strain>
    </source>
</reference>
<dbReference type="EMBL" id="NHYD01001476">
    <property type="protein sequence ID" value="PPQ91093.1"/>
    <property type="molecule type" value="Genomic_DNA"/>
</dbReference>
<feature type="transmembrane region" description="Helical" evidence="2">
    <location>
        <begin position="138"/>
        <end position="164"/>
    </location>
</feature>
<gene>
    <name evidence="3" type="ORF">CVT25_013131</name>
</gene>
<accession>A0A409XJZ1</accession>
<keyword evidence="2" id="KW-0472">Membrane</keyword>
<dbReference type="STRING" id="93625.A0A409XJZ1"/>
<dbReference type="OrthoDB" id="2501127at2759"/>
<sequence length="309" mass="34915">MFPCSSSDGFPVLIGCHLLDDSAFSIHKRYEKKYMTTFLAEIIGLSILWVFWIAGAAVASGPWGNLSWCQHFETCRVLSALVAFAWLGWLTITVLLGLSLLFSIANKSLLEPFHGRWNPRQSHYGDNVSRVYIYQDPIIAELLVTSVLAMLFSCWFIAAILGKLRNPLSKYISEHISLFIIWVMFLIGAAITTVYVPQHKWLHLKHCRSHFKVCRILETIKAFSWMCFIISTFLLIASLISMLRHKRTLSDPLYGEDDYGTYPETRQARAAGTATTTTAYNNVQPTSHNVGTTNTVPHNATTNVHTHEV</sequence>
<dbReference type="Proteomes" id="UP000283269">
    <property type="component" value="Unassembled WGS sequence"/>
</dbReference>
<evidence type="ECO:0008006" key="5">
    <source>
        <dbReference type="Google" id="ProtNLM"/>
    </source>
</evidence>
<evidence type="ECO:0000256" key="1">
    <source>
        <dbReference type="SAM" id="MobiDB-lite"/>
    </source>
</evidence>
<feature type="region of interest" description="Disordered" evidence="1">
    <location>
        <begin position="281"/>
        <end position="309"/>
    </location>
</feature>
<comment type="caution">
    <text evidence="3">The sequence shown here is derived from an EMBL/GenBank/DDBJ whole genome shotgun (WGS) entry which is preliminary data.</text>
</comment>
<evidence type="ECO:0000313" key="4">
    <source>
        <dbReference type="Proteomes" id="UP000283269"/>
    </source>
</evidence>
<feature type="transmembrane region" description="Helical" evidence="2">
    <location>
        <begin position="80"/>
        <end position="105"/>
    </location>
</feature>
<dbReference type="AlphaFoldDB" id="A0A409XJZ1"/>
<keyword evidence="4" id="KW-1185">Reference proteome</keyword>
<keyword evidence="2" id="KW-0812">Transmembrane</keyword>
<organism evidence="3 4">
    <name type="scientific">Psilocybe cyanescens</name>
    <dbReference type="NCBI Taxonomy" id="93625"/>
    <lineage>
        <taxon>Eukaryota</taxon>
        <taxon>Fungi</taxon>
        <taxon>Dikarya</taxon>
        <taxon>Basidiomycota</taxon>
        <taxon>Agaricomycotina</taxon>
        <taxon>Agaricomycetes</taxon>
        <taxon>Agaricomycetidae</taxon>
        <taxon>Agaricales</taxon>
        <taxon>Agaricineae</taxon>
        <taxon>Strophariaceae</taxon>
        <taxon>Psilocybe</taxon>
    </lineage>
</organism>
<protein>
    <recommendedName>
        <fullName evidence="5">MARVEL domain-containing protein</fullName>
    </recommendedName>
</protein>
<feature type="transmembrane region" description="Helical" evidence="2">
    <location>
        <begin position="222"/>
        <end position="243"/>
    </location>
</feature>
<evidence type="ECO:0000313" key="3">
    <source>
        <dbReference type="EMBL" id="PPQ91093.1"/>
    </source>
</evidence>
<dbReference type="InParanoid" id="A0A409XJZ1"/>